<reference evidence="2 3" key="1">
    <citation type="journal article" date="2024" name="bioRxiv">
        <title>Comparative genomics of Cryptococcus and Kwoniella reveals pathogenesis evolution and contrasting karyotype dynamics via intercentromeric recombination or chromosome fusion.</title>
        <authorList>
            <person name="Coelho M.A."/>
            <person name="David-Palma M."/>
            <person name="Shea T."/>
            <person name="Bowers K."/>
            <person name="McGinley-Smith S."/>
            <person name="Mohammad A.W."/>
            <person name="Gnirke A."/>
            <person name="Yurkov A.M."/>
            <person name="Nowrousian M."/>
            <person name="Sun S."/>
            <person name="Cuomo C.A."/>
            <person name="Heitman J."/>
        </authorList>
    </citation>
    <scope>NUCLEOTIDE SEQUENCE [LARGE SCALE GENOMIC DNA]</scope>
    <source>
        <strain evidence="2 3">CBS 13917</strain>
    </source>
</reference>
<evidence type="ECO:0000313" key="2">
    <source>
        <dbReference type="EMBL" id="KAK8858576.1"/>
    </source>
</evidence>
<dbReference type="GeneID" id="92180063"/>
<feature type="region of interest" description="Disordered" evidence="1">
    <location>
        <begin position="1"/>
        <end position="22"/>
    </location>
</feature>
<evidence type="ECO:0000313" key="3">
    <source>
        <dbReference type="Proteomes" id="UP001388673"/>
    </source>
</evidence>
<name>A0AAW0Z049_9TREE</name>
<evidence type="ECO:0000256" key="1">
    <source>
        <dbReference type="SAM" id="MobiDB-lite"/>
    </source>
</evidence>
<dbReference type="RefSeq" id="XP_066803417.1">
    <property type="nucleotide sequence ID" value="XM_066945916.1"/>
</dbReference>
<accession>A0AAW0Z049</accession>
<feature type="compositionally biased region" description="Basic and acidic residues" evidence="1">
    <location>
        <begin position="390"/>
        <end position="399"/>
    </location>
</feature>
<feature type="region of interest" description="Disordered" evidence="1">
    <location>
        <begin position="316"/>
        <end position="399"/>
    </location>
</feature>
<feature type="compositionally biased region" description="Low complexity" evidence="1">
    <location>
        <begin position="1"/>
        <end position="15"/>
    </location>
</feature>
<dbReference type="EMBL" id="JBCAWK010000005">
    <property type="protein sequence ID" value="KAK8858576.1"/>
    <property type="molecule type" value="Genomic_DNA"/>
</dbReference>
<comment type="caution">
    <text evidence="2">The sequence shown here is derived from an EMBL/GenBank/DDBJ whole genome shotgun (WGS) entry which is preliminary data.</text>
</comment>
<gene>
    <name evidence="2" type="ORF">IAR55_002805</name>
</gene>
<organism evidence="2 3">
    <name type="scientific">Kwoniella newhampshirensis</name>
    <dbReference type="NCBI Taxonomy" id="1651941"/>
    <lineage>
        <taxon>Eukaryota</taxon>
        <taxon>Fungi</taxon>
        <taxon>Dikarya</taxon>
        <taxon>Basidiomycota</taxon>
        <taxon>Agaricomycotina</taxon>
        <taxon>Tremellomycetes</taxon>
        <taxon>Tremellales</taxon>
        <taxon>Cryptococcaceae</taxon>
        <taxon>Kwoniella</taxon>
    </lineage>
</organism>
<sequence>MPPTRTAPRTPEAMTSSDNQRPYKLQTHFRLLGKYYGEYEVVRDDHQRRALTDAITLARRLVFSSAGLHITSSAFSIGKGRPRQVNSASNIGVDPSGTVPDSRVMENLRQFQISGHMEVVVNADIECYGCVGKKEPTLIHIRQDLIIALGEAHRSRQVATTAYNAQSLFTAVVIGHEMQHLMRGQGIGKIRRTPPQVNDGLHYKTCKIRDTWSITEGEGGRFWEYYLFGGDFLATIYTEGSAAYLYPVKELLIECNAPPEPYHYTIPSFVVDSIALGTEGWEALLPIRPYPTESVNPGRTTENCLRLSSATLSADTTSSSSFEQSKQLDPISVRTPPEDLLLSPSPTPISPSGEAATLHLHPRCGKDLSEDEDASPEDLGMTQDEWEDWTNSKEFLEDF</sequence>
<protein>
    <recommendedName>
        <fullName evidence="4">Peptidase M48 domain-containing protein</fullName>
    </recommendedName>
</protein>
<evidence type="ECO:0008006" key="4">
    <source>
        <dbReference type="Google" id="ProtNLM"/>
    </source>
</evidence>
<dbReference type="Proteomes" id="UP001388673">
    <property type="component" value="Unassembled WGS sequence"/>
</dbReference>
<keyword evidence="3" id="KW-1185">Reference proteome</keyword>
<proteinExistence type="predicted"/>
<dbReference type="KEGG" id="kne:92180063"/>
<dbReference type="AlphaFoldDB" id="A0AAW0Z049"/>